<name>A0A6J5KP74_9CAUD</name>
<dbReference type="EMBL" id="LR796167">
    <property type="protein sequence ID" value="CAB4122962.1"/>
    <property type="molecule type" value="Genomic_DNA"/>
</dbReference>
<evidence type="ECO:0000313" key="1">
    <source>
        <dbReference type="EMBL" id="CAB4122962.1"/>
    </source>
</evidence>
<gene>
    <name evidence="1" type="ORF">UFOVP29_121</name>
</gene>
<reference evidence="1" key="1">
    <citation type="submission" date="2020-04" db="EMBL/GenBank/DDBJ databases">
        <authorList>
            <person name="Chiriac C."/>
            <person name="Salcher M."/>
            <person name="Ghai R."/>
            <person name="Kavagutti S V."/>
        </authorList>
    </citation>
    <scope>NUCLEOTIDE SEQUENCE</scope>
</reference>
<accession>A0A6J5KP74</accession>
<sequence length="85" mass="9602">MAVEMYEVDTGVGYKHTNGRTLEIVGEQGDGEWFACEADSDECYAQGYCERDGDADLMQDEEGRQLAQLVTEEDWAMWAEKILAQ</sequence>
<organism evidence="1">
    <name type="scientific">uncultured Caudovirales phage</name>
    <dbReference type="NCBI Taxonomy" id="2100421"/>
    <lineage>
        <taxon>Viruses</taxon>
        <taxon>Duplodnaviria</taxon>
        <taxon>Heunggongvirae</taxon>
        <taxon>Uroviricota</taxon>
        <taxon>Caudoviricetes</taxon>
        <taxon>Peduoviridae</taxon>
        <taxon>Maltschvirus</taxon>
        <taxon>Maltschvirus maltsch</taxon>
    </lineage>
</organism>
<proteinExistence type="predicted"/>
<protein>
    <submittedName>
        <fullName evidence="1">Uncharacterized protein</fullName>
    </submittedName>
</protein>